<comment type="caution">
    <text evidence="2">The sequence shown here is derived from an EMBL/GenBank/DDBJ whole genome shotgun (WGS) entry which is preliminary data.</text>
</comment>
<dbReference type="Gene3D" id="2.60.120.620">
    <property type="entry name" value="q2cbj1_9rhob like domain"/>
    <property type="match status" value="1"/>
</dbReference>
<evidence type="ECO:0000313" key="2">
    <source>
        <dbReference type="EMBL" id="MDQ0393992.1"/>
    </source>
</evidence>
<organism evidence="2 3">
    <name type="scientific">Labrys monachus</name>
    <dbReference type="NCBI Taxonomy" id="217067"/>
    <lineage>
        <taxon>Bacteria</taxon>
        <taxon>Pseudomonadati</taxon>
        <taxon>Pseudomonadota</taxon>
        <taxon>Alphaproteobacteria</taxon>
        <taxon>Hyphomicrobiales</taxon>
        <taxon>Xanthobacteraceae</taxon>
        <taxon>Labrys</taxon>
    </lineage>
</organism>
<proteinExistence type="predicted"/>
<evidence type="ECO:0000313" key="3">
    <source>
        <dbReference type="Proteomes" id="UP001237448"/>
    </source>
</evidence>
<keyword evidence="3" id="KW-1185">Reference proteome</keyword>
<dbReference type="Proteomes" id="UP001237448">
    <property type="component" value="Unassembled WGS sequence"/>
</dbReference>
<name>A0ABU0FI30_9HYPH</name>
<gene>
    <name evidence="2" type="ORF">J3R73_003784</name>
</gene>
<feature type="domain" description="Prolyl 4-hydroxylase alpha subunit Fe(2+) 2OG dioxygenase" evidence="1">
    <location>
        <begin position="106"/>
        <end position="184"/>
    </location>
</feature>
<reference evidence="2 3" key="1">
    <citation type="submission" date="2023-07" db="EMBL/GenBank/DDBJ databases">
        <title>Genomic Encyclopedia of Type Strains, Phase IV (KMG-IV): sequencing the most valuable type-strain genomes for metagenomic binning, comparative biology and taxonomic classification.</title>
        <authorList>
            <person name="Goeker M."/>
        </authorList>
    </citation>
    <scope>NUCLEOTIDE SEQUENCE [LARGE SCALE GENOMIC DNA]</scope>
    <source>
        <strain evidence="2 3">DSM 5896</strain>
    </source>
</reference>
<dbReference type="Pfam" id="PF13640">
    <property type="entry name" value="2OG-FeII_Oxy_3"/>
    <property type="match status" value="1"/>
</dbReference>
<dbReference type="EMBL" id="JAUSVK010000001">
    <property type="protein sequence ID" value="MDQ0393992.1"/>
    <property type="molecule type" value="Genomic_DNA"/>
</dbReference>
<sequence>MNTNIINLDVIRAAEVHTQPYRYIVGDGFLNEEKIPQLRQDFPKIEKPGFLTVEEVDQRGTFKQLIDELESSDMAEALSSKLGLDLDPHPRLTTVRRLSQLKDGRIHTDSESKLATFLVYMNDAWNDDGAGRLRVLKGPDDFDSMTAEIPPVMGTCFGFRRADNSWHGHKPFAGERRVVQITWLKDAAELERKKKRNTMAQFFKGIFGR</sequence>
<evidence type="ECO:0000259" key="1">
    <source>
        <dbReference type="Pfam" id="PF13640"/>
    </source>
</evidence>
<accession>A0ABU0FI30</accession>
<dbReference type="InterPro" id="IPR044862">
    <property type="entry name" value="Pro_4_hyd_alph_FE2OG_OXY"/>
</dbReference>
<protein>
    <recommendedName>
        <fullName evidence="1">Prolyl 4-hydroxylase alpha subunit Fe(2+) 2OG dioxygenase domain-containing protein</fullName>
    </recommendedName>
</protein>
<dbReference type="RefSeq" id="WP_307430218.1">
    <property type="nucleotide sequence ID" value="NZ_JAUSVK010000001.1"/>
</dbReference>